<dbReference type="EMBL" id="NFIJ01000001">
    <property type="protein sequence ID" value="OUO07289.1"/>
    <property type="molecule type" value="Genomic_DNA"/>
</dbReference>
<evidence type="ECO:0000256" key="1">
    <source>
        <dbReference type="ARBA" id="ARBA00006525"/>
    </source>
</evidence>
<dbReference type="InterPro" id="IPR010994">
    <property type="entry name" value="RuvA_2-like"/>
</dbReference>
<dbReference type="Gene3D" id="1.10.10.10">
    <property type="entry name" value="Winged helix-like DNA-binding domain superfamily/Winged helix DNA-binding domain"/>
    <property type="match status" value="1"/>
</dbReference>
<dbReference type="InterPro" id="IPR003488">
    <property type="entry name" value="DprA"/>
</dbReference>
<dbReference type="Proteomes" id="UP000195975">
    <property type="component" value="Unassembled WGS sequence"/>
</dbReference>
<feature type="domain" description="Smf/DprA SLOG" evidence="2">
    <location>
        <begin position="82"/>
        <end position="290"/>
    </location>
</feature>
<organism evidence="4 5">
    <name type="scientific">Parabacteroides johnsonii</name>
    <dbReference type="NCBI Taxonomy" id="387661"/>
    <lineage>
        <taxon>Bacteria</taxon>
        <taxon>Pseudomonadati</taxon>
        <taxon>Bacteroidota</taxon>
        <taxon>Bacteroidia</taxon>
        <taxon>Bacteroidales</taxon>
        <taxon>Tannerellaceae</taxon>
        <taxon>Parabacteroides</taxon>
    </lineage>
</organism>
<dbReference type="GO" id="GO:0009294">
    <property type="term" value="P:DNA-mediated transformation"/>
    <property type="evidence" value="ECO:0007669"/>
    <property type="project" value="InterPro"/>
</dbReference>
<evidence type="ECO:0000259" key="2">
    <source>
        <dbReference type="Pfam" id="PF02481"/>
    </source>
</evidence>
<dbReference type="Pfam" id="PF02481">
    <property type="entry name" value="DNA_processg_A"/>
    <property type="match status" value="1"/>
</dbReference>
<dbReference type="SUPFAM" id="SSF102405">
    <property type="entry name" value="MCP/YpsA-like"/>
    <property type="match status" value="1"/>
</dbReference>
<dbReference type="SUPFAM" id="SSF47781">
    <property type="entry name" value="RuvA domain 2-like"/>
    <property type="match status" value="1"/>
</dbReference>
<accession>A0A9Q5SVC8</accession>
<gene>
    <name evidence="4" type="ORF">B5F96_01055</name>
</gene>
<dbReference type="PANTHER" id="PTHR43022">
    <property type="entry name" value="PROTEIN SMF"/>
    <property type="match status" value="1"/>
</dbReference>
<dbReference type="InterPro" id="IPR041614">
    <property type="entry name" value="DprA_WH"/>
</dbReference>
<dbReference type="NCBIfam" id="TIGR00732">
    <property type="entry name" value="dprA"/>
    <property type="match status" value="1"/>
</dbReference>
<feature type="domain" description="DprA winged helix" evidence="3">
    <location>
        <begin position="315"/>
        <end position="366"/>
    </location>
</feature>
<dbReference type="InterPro" id="IPR036388">
    <property type="entry name" value="WH-like_DNA-bd_sf"/>
</dbReference>
<name>A0A9Q5SVC8_9BACT</name>
<comment type="similarity">
    <text evidence="1">Belongs to the DprA/Smf family.</text>
</comment>
<dbReference type="RefSeq" id="WP_021861663.1">
    <property type="nucleotide sequence ID" value="NZ_CAJLBM010000010.1"/>
</dbReference>
<comment type="caution">
    <text evidence="4">The sequence shown here is derived from an EMBL/GenBank/DDBJ whole genome shotgun (WGS) entry which is preliminary data.</text>
</comment>
<dbReference type="InterPro" id="IPR057666">
    <property type="entry name" value="DrpA_SLOG"/>
</dbReference>
<protein>
    <submittedName>
        <fullName evidence="4">DNA processing protein DprA</fullName>
    </submittedName>
</protein>
<reference evidence="5" key="1">
    <citation type="submission" date="2017-04" db="EMBL/GenBank/DDBJ databases">
        <title>Function of individual gut microbiota members based on whole genome sequencing of pure cultures obtained from chicken caecum.</title>
        <authorList>
            <person name="Medvecky M."/>
            <person name="Cejkova D."/>
            <person name="Polansky O."/>
            <person name="Karasova D."/>
            <person name="Kubasova T."/>
            <person name="Cizek A."/>
            <person name="Rychlik I."/>
        </authorList>
    </citation>
    <scope>NUCLEOTIDE SEQUENCE [LARGE SCALE GENOMIC DNA]</scope>
    <source>
        <strain evidence="5">An42</strain>
    </source>
</reference>
<proteinExistence type="inferred from homology"/>
<evidence type="ECO:0000259" key="3">
    <source>
        <dbReference type="Pfam" id="PF17782"/>
    </source>
</evidence>
<dbReference type="Gene3D" id="3.40.50.450">
    <property type="match status" value="1"/>
</dbReference>
<sequence>MTDKLIYQIGLTMINGVGDILARHLLQTLGDAEAVFAEKQQLLGRIPGIGSHLAAEIKRPEILQRAEKELAFIEKNNISCYYLTDADYPARLRECPDTPILFYFKGNTNLDASRIISVVGTRNATEYGRGLTESLIKDLAEAIPNLLVVSGLAYGIDICAHRSALHNQLPTVAVLAHGLDRIYPSSHRNTAVEMLESGGLLTDFPSGTEPDRPNFLRRNRIVAGMSDCTIVVESAEKGGSLVTADIAFSYGRDVYSFPGRVGDSHSKGCNNLIRQNKAGLITSADDLLSALCWDIQATATPAQTELFFADTDVSVPEQNPVLAIMRTRNEIHINELALVLEMPVHQLSTLLFELEINGKIKALPGNIYKLS</sequence>
<dbReference type="Pfam" id="PF17782">
    <property type="entry name" value="WHD_DprA"/>
    <property type="match status" value="1"/>
</dbReference>
<evidence type="ECO:0000313" key="4">
    <source>
        <dbReference type="EMBL" id="OUO07289.1"/>
    </source>
</evidence>
<dbReference type="AlphaFoldDB" id="A0A9Q5SVC8"/>
<evidence type="ECO:0000313" key="5">
    <source>
        <dbReference type="Proteomes" id="UP000195975"/>
    </source>
</evidence>
<dbReference type="PANTHER" id="PTHR43022:SF1">
    <property type="entry name" value="PROTEIN SMF"/>
    <property type="match status" value="1"/>
</dbReference>